<evidence type="ECO:0000313" key="2">
    <source>
        <dbReference type="Proteomes" id="UP000291116"/>
    </source>
</evidence>
<keyword evidence="2" id="KW-1185">Reference proteome</keyword>
<dbReference type="Proteomes" id="UP000291116">
    <property type="component" value="Unassembled WGS sequence"/>
</dbReference>
<sequence>MKSLEDNQKKTIKLDSYLCGPSDSGDPGRTYKIGQSFSICVGPSEDEKINYDYLCMVAFEEVTCGKIEVVEDGVETALTIVTTDPTNNKKADGASVGVGVLSFETVVTPKYYTGNSAEDEALVTCSGTVELVGFTKPLKFKKAGCRKTPLERGLNGPLFPLDNGGVESDAKQCNDFCKPTSETKYFLLDCPHFFGLGGDNYYECFCVDDIDDMNDTCTGEESTSSFATTKNSPCKKEYISSESKYQFDMGDKLLTSPVYHVNHSDRRLTASFSTNSGNLLQRHLQESGNKADTSGSFGTKVNLLQEDNADAVFGDLVAQAADTSAAPSTGMATAAGAVVAAAAALV</sequence>
<name>A0A448ZI69_9STRA</name>
<proteinExistence type="predicted"/>
<dbReference type="EMBL" id="CAACVS010000375">
    <property type="protein sequence ID" value="VEU41666.1"/>
    <property type="molecule type" value="Genomic_DNA"/>
</dbReference>
<organism evidence="1 2">
    <name type="scientific">Pseudo-nitzschia multistriata</name>
    <dbReference type="NCBI Taxonomy" id="183589"/>
    <lineage>
        <taxon>Eukaryota</taxon>
        <taxon>Sar</taxon>
        <taxon>Stramenopiles</taxon>
        <taxon>Ochrophyta</taxon>
        <taxon>Bacillariophyta</taxon>
        <taxon>Bacillariophyceae</taxon>
        <taxon>Bacillariophycidae</taxon>
        <taxon>Bacillariales</taxon>
        <taxon>Bacillariaceae</taxon>
        <taxon>Pseudo-nitzschia</taxon>
    </lineage>
</organism>
<accession>A0A448ZI69</accession>
<protein>
    <submittedName>
        <fullName evidence="1">Uncharacterized protein</fullName>
    </submittedName>
</protein>
<gene>
    <name evidence="1" type="ORF">PSNMU_V1.4_AUG-EV-PASAV3_0085950</name>
</gene>
<evidence type="ECO:0000313" key="1">
    <source>
        <dbReference type="EMBL" id="VEU41666.1"/>
    </source>
</evidence>
<reference evidence="1 2" key="1">
    <citation type="submission" date="2019-01" db="EMBL/GenBank/DDBJ databases">
        <authorList>
            <person name="Ferrante I. M."/>
        </authorList>
    </citation>
    <scope>NUCLEOTIDE SEQUENCE [LARGE SCALE GENOMIC DNA]</scope>
    <source>
        <strain evidence="1 2">B856</strain>
    </source>
</reference>
<dbReference type="AlphaFoldDB" id="A0A448ZI69"/>